<dbReference type="Proteomes" id="UP000000602">
    <property type="component" value="Chromosome"/>
</dbReference>
<evidence type="ECO:0000313" key="1">
    <source>
        <dbReference type="EMBL" id="CAG34954.1"/>
    </source>
</evidence>
<gene>
    <name evidence="1" type="ordered locus">DP0225</name>
</gene>
<organism evidence="1 2">
    <name type="scientific">Desulfotalea psychrophila (strain LSv54 / DSM 12343)</name>
    <dbReference type="NCBI Taxonomy" id="177439"/>
    <lineage>
        <taxon>Bacteria</taxon>
        <taxon>Pseudomonadati</taxon>
        <taxon>Thermodesulfobacteriota</taxon>
        <taxon>Desulfobulbia</taxon>
        <taxon>Desulfobulbales</taxon>
        <taxon>Desulfocapsaceae</taxon>
        <taxon>Desulfotalea</taxon>
    </lineage>
</organism>
<dbReference type="EMBL" id="CR522870">
    <property type="protein sequence ID" value="CAG34954.1"/>
    <property type="molecule type" value="Genomic_DNA"/>
</dbReference>
<evidence type="ECO:0000313" key="2">
    <source>
        <dbReference type="Proteomes" id="UP000000602"/>
    </source>
</evidence>
<dbReference type="HOGENOM" id="CLU_3060933_0_0_7"/>
<dbReference type="KEGG" id="dps:DP0225"/>
<protein>
    <submittedName>
        <fullName evidence="1">Uncharacterized protein</fullName>
    </submittedName>
</protein>
<sequence length="53" mass="6155">MNYFIKLLTNMNHVESFLIRKLQQYLLNISDEMHAAISHTDISGLLSNNLVFC</sequence>
<name>Q6ARS1_DESPS</name>
<dbReference type="AlphaFoldDB" id="Q6ARS1"/>
<dbReference type="STRING" id="177439.DP0225"/>
<accession>Q6ARS1</accession>
<reference evidence="2" key="1">
    <citation type="journal article" date="2004" name="Environ. Microbiol.">
        <title>The genome of Desulfotalea psychrophila, a sulfate-reducing bacterium from permanently cold Arctic sediments.</title>
        <authorList>
            <person name="Rabus R."/>
            <person name="Ruepp A."/>
            <person name="Frickey T."/>
            <person name="Rattei T."/>
            <person name="Fartmann B."/>
            <person name="Stark M."/>
            <person name="Bauer M."/>
            <person name="Zibat A."/>
            <person name="Lombardot T."/>
            <person name="Becker I."/>
            <person name="Amann J."/>
            <person name="Gellner K."/>
            <person name="Teeling H."/>
            <person name="Leuschner W.D."/>
            <person name="Gloeckner F.-O."/>
            <person name="Lupas A.N."/>
            <person name="Amann R."/>
            <person name="Klenk H.-P."/>
        </authorList>
    </citation>
    <scope>NUCLEOTIDE SEQUENCE [LARGE SCALE GENOMIC DNA]</scope>
    <source>
        <strain evidence="2">DSM 12343 / LSv54</strain>
    </source>
</reference>
<proteinExistence type="predicted"/>
<keyword evidence="2" id="KW-1185">Reference proteome</keyword>